<organism evidence="3 4">
    <name type="scientific">Coniophora puteana (strain RWD-64-598)</name>
    <name type="common">Brown rot fungus</name>
    <dbReference type="NCBI Taxonomy" id="741705"/>
    <lineage>
        <taxon>Eukaryota</taxon>
        <taxon>Fungi</taxon>
        <taxon>Dikarya</taxon>
        <taxon>Basidiomycota</taxon>
        <taxon>Agaricomycotina</taxon>
        <taxon>Agaricomycetes</taxon>
        <taxon>Agaricomycetidae</taxon>
        <taxon>Boletales</taxon>
        <taxon>Coniophorineae</taxon>
        <taxon>Coniophoraceae</taxon>
        <taxon>Coniophora</taxon>
    </lineage>
</organism>
<evidence type="ECO:0000313" key="4">
    <source>
        <dbReference type="Proteomes" id="UP000053558"/>
    </source>
</evidence>
<keyword evidence="2" id="KW-0812">Transmembrane</keyword>
<dbReference type="EMBL" id="JH711583">
    <property type="protein sequence ID" value="EIW77586.1"/>
    <property type="molecule type" value="Genomic_DNA"/>
</dbReference>
<feature type="transmembrane region" description="Helical" evidence="2">
    <location>
        <begin position="240"/>
        <end position="264"/>
    </location>
</feature>
<proteinExistence type="predicted"/>
<name>A0A5M3MF00_CONPW</name>
<dbReference type="KEGG" id="cput:CONPUDRAFT_145883"/>
<dbReference type="GeneID" id="19202130"/>
<feature type="compositionally biased region" description="Basic residues" evidence="1">
    <location>
        <begin position="16"/>
        <end position="25"/>
    </location>
</feature>
<feature type="transmembrane region" description="Helical" evidence="2">
    <location>
        <begin position="284"/>
        <end position="304"/>
    </location>
</feature>
<protein>
    <submittedName>
        <fullName evidence="3">Uncharacterized protein</fullName>
    </submittedName>
</protein>
<comment type="caution">
    <text evidence="3">The sequence shown here is derived from an EMBL/GenBank/DDBJ whole genome shotgun (WGS) entry which is preliminary data.</text>
</comment>
<keyword evidence="2" id="KW-0472">Membrane</keyword>
<keyword evidence="4" id="KW-1185">Reference proteome</keyword>
<evidence type="ECO:0000313" key="3">
    <source>
        <dbReference type="EMBL" id="EIW77586.1"/>
    </source>
</evidence>
<gene>
    <name evidence="3" type="ORF">CONPUDRAFT_145883</name>
</gene>
<dbReference type="Proteomes" id="UP000053558">
    <property type="component" value="Unassembled WGS sequence"/>
</dbReference>
<feature type="region of interest" description="Disordered" evidence="1">
    <location>
        <begin position="1"/>
        <end position="25"/>
    </location>
</feature>
<keyword evidence="2" id="KW-1133">Transmembrane helix</keyword>
<evidence type="ECO:0000256" key="1">
    <source>
        <dbReference type="SAM" id="MobiDB-lite"/>
    </source>
</evidence>
<reference evidence="4" key="1">
    <citation type="journal article" date="2012" name="Science">
        <title>The Paleozoic origin of enzymatic lignin decomposition reconstructed from 31 fungal genomes.</title>
        <authorList>
            <person name="Floudas D."/>
            <person name="Binder M."/>
            <person name="Riley R."/>
            <person name="Barry K."/>
            <person name="Blanchette R.A."/>
            <person name="Henrissat B."/>
            <person name="Martinez A.T."/>
            <person name="Otillar R."/>
            <person name="Spatafora J.W."/>
            <person name="Yadav J.S."/>
            <person name="Aerts A."/>
            <person name="Benoit I."/>
            <person name="Boyd A."/>
            <person name="Carlson A."/>
            <person name="Copeland A."/>
            <person name="Coutinho P.M."/>
            <person name="de Vries R.P."/>
            <person name="Ferreira P."/>
            <person name="Findley K."/>
            <person name="Foster B."/>
            <person name="Gaskell J."/>
            <person name="Glotzer D."/>
            <person name="Gorecki P."/>
            <person name="Heitman J."/>
            <person name="Hesse C."/>
            <person name="Hori C."/>
            <person name="Igarashi K."/>
            <person name="Jurgens J.A."/>
            <person name="Kallen N."/>
            <person name="Kersten P."/>
            <person name="Kohler A."/>
            <person name="Kuees U."/>
            <person name="Kumar T.K.A."/>
            <person name="Kuo A."/>
            <person name="LaButti K."/>
            <person name="Larrondo L.F."/>
            <person name="Lindquist E."/>
            <person name="Ling A."/>
            <person name="Lombard V."/>
            <person name="Lucas S."/>
            <person name="Lundell T."/>
            <person name="Martin R."/>
            <person name="McLaughlin D.J."/>
            <person name="Morgenstern I."/>
            <person name="Morin E."/>
            <person name="Murat C."/>
            <person name="Nagy L.G."/>
            <person name="Nolan M."/>
            <person name="Ohm R.A."/>
            <person name="Patyshakuliyeva A."/>
            <person name="Rokas A."/>
            <person name="Ruiz-Duenas F.J."/>
            <person name="Sabat G."/>
            <person name="Salamov A."/>
            <person name="Samejima M."/>
            <person name="Schmutz J."/>
            <person name="Slot J.C."/>
            <person name="St John F."/>
            <person name="Stenlid J."/>
            <person name="Sun H."/>
            <person name="Sun S."/>
            <person name="Syed K."/>
            <person name="Tsang A."/>
            <person name="Wiebenga A."/>
            <person name="Young D."/>
            <person name="Pisabarro A."/>
            <person name="Eastwood D.C."/>
            <person name="Martin F."/>
            <person name="Cullen D."/>
            <person name="Grigoriev I.V."/>
            <person name="Hibbett D.S."/>
        </authorList>
    </citation>
    <scope>NUCLEOTIDE SEQUENCE [LARGE SCALE GENOMIC DNA]</scope>
    <source>
        <strain evidence="4">RWD-64-598 SS2</strain>
    </source>
</reference>
<dbReference type="OrthoDB" id="2692881at2759"/>
<evidence type="ECO:0000256" key="2">
    <source>
        <dbReference type="SAM" id="Phobius"/>
    </source>
</evidence>
<sequence>MSPVGQWGHNQAMRVGSKRRFQGHRLRAKAPTVQKNGSNTGRGEGLMITQMSLFSSALRSIALLTLLPNFRGVQKADLSHTTLLLLHSGTGNRFTPILGDPWAKTRYDRDKPANVHAPLLPNQADRHPRAHRGHVYHPSAMVLLHWFHTHSGQRAYPSEHLSIPRPRFFNFCGQIGARLDADQTVYYRDKRRRSILLRIMSPFLFGAPDVHMKALKTIWMDQLVNHIPWKKFVDKLNDEWMGYTLYSTVILNSNVAFLALMNVSPQADQNAPANAPYPQTPAQIASYVSTVASMGSVIVGLLLLRQNRTKGRAVCRGCSIIGVLHDDGDEHDVRN</sequence>
<dbReference type="RefSeq" id="XP_007771982.1">
    <property type="nucleotide sequence ID" value="XM_007773792.1"/>
</dbReference>
<accession>A0A5M3MF00</accession>
<dbReference type="AlphaFoldDB" id="A0A5M3MF00"/>